<dbReference type="OrthoDB" id="8756764at2"/>
<dbReference type="SUPFAM" id="SSF51182">
    <property type="entry name" value="RmlC-like cupins"/>
    <property type="match status" value="1"/>
</dbReference>
<dbReference type="EMBL" id="CP015922">
    <property type="protein sequence ID" value="ANI99237.1"/>
    <property type="molecule type" value="Genomic_DNA"/>
</dbReference>
<sequence length="92" mass="10507">MKQDLFLKTLKESGYPEPVEVQQPANGHLDQHTHPFVVQALVLEGYIEIIIANTSQKYQVGDVFHLGFEQLHSERYGPQGVKYLASRKQLND</sequence>
<organism evidence="1 2">
    <name type="scientific">Polynucleobacter wuianus</name>
    <dbReference type="NCBI Taxonomy" id="1743168"/>
    <lineage>
        <taxon>Bacteria</taxon>
        <taxon>Pseudomonadati</taxon>
        <taxon>Pseudomonadota</taxon>
        <taxon>Betaproteobacteria</taxon>
        <taxon>Burkholderiales</taxon>
        <taxon>Burkholderiaceae</taxon>
        <taxon>Polynucleobacter</taxon>
    </lineage>
</organism>
<reference evidence="2" key="1">
    <citation type="submission" date="2016-05" db="EMBL/GenBank/DDBJ databases">
        <title>Polynucleobacter sp. QLW-P1FAT50C-4 genome.</title>
        <authorList>
            <person name="Hahn M.W."/>
        </authorList>
    </citation>
    <scope>NUCLEOTIDE SEQUENCE [LARGE SCALE GENOMIC DNA]</scope>
    <source>
        <strain evidence="2">QLW-P1FAT50C-4</strain>
    </source>
</reference>
<dbReference type="Proteomes" id="UP000078463">
    <property type="component" value="Chromosome"/>
</dbReference>
<evidence type="ECO:0000313" key="1">
    <source>
        <dbReference type="EMBL" id="ANI99237.1"/>
    </source>
</evidence>
<evidence type="ECO:0000313" key="2">
    <source>
        <dbReference type="Proteomes" id="UP000078463"/>
    </source>
</evidence>
<gene>
    <name evidence="1" type="ORF">A8O14_03445</name>
</gene>
<dbReference type="RefSeq" id="WP_068948241.1">
    <property type="nucleotide sequence ID" value="NZ_CP015922.1"/>
</dbReference>
<proteinExistence type="predicted"/>
<dbReference type="AlphaFoldDB" id="A0A191UE66"/>
<dbReference type="Gene3D" id="2.60.120.10">
    <property type="entry name" value="Jelly Rolls"/>
    <property type="match status" value="1"/>
</dbReference>
<keyword evidence="2" id="KW-1185">Reference proteome</keyword>
<dbReference type="InterPro" id="IPR014710">
    <property type="entry name" value="RmlC-like_jellyroll"/>
</dbReference>
<dbReference type="STRING" id="1743168.A8O14_03445"/>
<dbReference type="InterPro" id="IPR011051">
    <property type="entry name" value="RmlC_Cupin_sf"/>
</dbReference>
<dbReference type="KEGG" id="pwu:A8O14_03445"/>
<accession>A0A191UE66</accession>
<protein>
    <submittedName>
        <fullName evidence="1">Cupin</fullName>
    </submittedName>
</protein>
<name>A0A191UE66_9BURK</name>